<dbReference type="PANTHER" id="PTHR47642">
    <property type="entry name" value="ATP-DEPENDENT DNA HELICASE"/>
    <property type="match status" value="1"/>
</dbReference>
<feature type="compositionally biased region" description="Acidic residues" evidence="2">
    <location>
        <begin position="826"/>
        <end position="845"/>
    </location>
</feature>
<dbReference type="InterPro" id="IPR027785">
    <property type="entry name" value="UvrD-like_helicase_C"/>
</dbReference>
<feature type="domain" description="UvrD-like helicase C-terminal" evidence="5">
    <location>
        <begin position="1367"/>
        <end position="1407"/>
    </location>
</feature>
<feature type="compositionally biased region" description="Acidic residues" evidence="2">
    <location>
        <begin position="700"/>
        <end position="710"/>
    </location>
</feature>
<dbReference type="EC" id="5.6.2.3" evidence="1"/>
<keyword evidence="1" id="KW-0227">DNA damage</keyword>
<accession>A0A8H7QGC8</accession>
<dbReference type="PANTHER" id="PTHR47642:SF5">
    <property type="entry name" value="ATP-DEPENDENT DNA HELICASE"/>
    <property type="match status" value="1"/>
</dbReference>
<keyword evidence="3" id="KW-0472">Membrane</keyword>
<proteinExistence type="inferred from homology"/>
<dbReference type="InterPro" id="IPR010285">
    <property type="entry name" value="DNA_helicase_pif1-like_DEAD"/>
</dbReference>
<dbReference type="Pfam" id="PF14214">
    <property type="entry name" value="Helitron_like_N"/>
    <property type="match status" value="1"/>
</dbReference>
<dbReference type="Gene3D" id="3.60.10.10">
    <property type="entry name" value="Endonuclease/exonuclease/phosphatase"/>
    <property type="match status" value="1"/>
</dbReference>
<feature type="domain" description="Helitron helicase-like" evidence="6">
    <location>
        <begin position="197"/>
        <end position="354"/>
    </location>
</feature>
<dbReference type="GO" id="GO:0000723">
    <property type="term" value="P:telomere maintenance"/>
    <property type="evidence" value="ECO:0007669"/>
    <property type="project" value="InterPro"/>
</dbReference>
<evidence type="ECO:0000313" key="9">
    <source>
        <dbReference type="Proteomes" id="UP000603453"/>
    </source>
</evidence>
<comment type="cofactor">
    <cofactor evidence="1">
        <name>Mg(2+)</name>
        <dbReference type="ChEBI" id="CHEBI:18420"/>
    </cofactor>
</comment>
<dbReference type="InterPro" id="IPR027417">
    <property type="entry name" value="P-loop_NTPase"/>
</dbReference>
<reference evidence="8" key="1">
    <citation type="submission" date="2020-12" db="EMBL/GenBank/DDBJ databases">
        <title>Metabolic potential, ecology and presence of endohyphal bacteria is reflected in genomic diversity of Mucoromycotina.</title>
        <authorList>
            <person name="Muszewska A."/>
            <person name="Okrasinska A."/>
            <person name="Steczkiewicz K."/>
            <person name="Drgas O."/>
            <person name="Orlowska M."/>
            <person name="Perlinska-Lenart U."/>
            <person name="Aleksandrzak-Piekarczyk T."/>
            <person name="Szatraj K."/>
            <person name="Zielenkiewicz U."/>
            <person name="Pilsyk S."/>
            <person name="Malc E."/>
            <person name="Mieczkowski P."/>
            <person name="Kruszewska J.S."/>
            <person name="Biernat P."/>
            <person name="Pawlowska J."/>
        </authorList>
    </citation>
    <scope>NUCLEOTIDE SEQUENCE</scope>
    <source>
        <strain evidence="8">WA0000017839</strain>
    </source>
</reference>
<evidence type="ECO:0000259" key="6">
    <source>
        <dbReference type="Pfam" id="PF14214"/>
    </source>
</evidence>
<dbReference type="GO" id="GO:0043139">
    <property type="term" value="F:5'-3' DNA helicase activity"/>
    <property type="evidence" value="ECO:0007669"/>
    <property type="project" value="UniProtKB-EC"/>
</dbReference>
<dbReference type="GO" id="GO:0016787">
    <property type="term" value="F:hydrolase activity"/>
    <property type="evidence" value="ECO:0007669"/>
    <property type="project" value="UniProtKB-KW"/>
</dbReference>
<dbReference type="Proteomes" id="UP000603453">
    <property type="component" value="Unassembled WGS sequence"/>
</dbReference>
<evidence type="ECO:0000259" key="4">
    <source>
        <dbReference type="Pfam" id="PF05970"/>
    </source>
</evidence>
<keyword evidence="1" id="KW-0378">Hydrolase</keyword>
<keyword evidence="1" id="KW-0347">Helicase</keyword>
<dbReference type="Pfam" id="PF14529">
    <property type="entry name" value="Exo_endo_phos_2"/>
    <property type="match status" value="1"/>
</dbReference>
<feature type="domain" description="DNA helicase Pif1-like DEAD-box helicase" evidence="4">
    <location>
        <begin position="956"/>
        <end position="1137"/>
    </location>
</feature>
<dbReference type="CDD" id="cd18809">
    <property type="entry name" value="SF1_C_RecD"/>
    <property type="match status" value="1"/>
</dbReference>
<feature type="region of interest" description="Disordered" evidence="2">
    <location>
        <begin position="689"/>
        <end position="734"/>
    </location>
</feature>
<keyword evidence="3" id="KW-1133">Transmembrane helix</keyword>
<dbReference type="Gene3D" id="3.40.50.300">
    <property type="entry name" value="P-loop containing nucleotide triphosphate hydrolases"/>
    <property type="match status" value="2"/>
</dbReference>
<dbReference type="GO" id="GO:0006310">
    <property type="term" value="P:DNA recombination"/>
    <property type="evidence" value="ECO:0007669"/>
    <property type="project" value="UniProtKB-KW"/>
</dbReference>
<dbReference type="OrthoDB" id="2287865at2759"/>
<comment type="similarity">
    <text evidence="1">Belongs to the helicase family.</text>
</comment>
<feature type="compositionally biased region" description="Low complexity" evidence="2">
    <location>
        <begin position="99"/>
        <end position="111"/>
    </location>
</feature>
<name>A0A8H7QGC8_9FUNG</name>
<feature type="region of interest" description="Disordered" evidence="2">
    <location>
        <begin position="97"/>
        <end position="161"/>
    </location>
</feature>
<feature type="domain" description="Endonuclease/exonuclease/phosphatase" evidence="7">
    <location>
        <begin position="1567"/>
        <end position="1656"/>
    </location>
</feature>
<keyword evidence="1" id="KW-0234">DNA repair</keyword>
<comment type="catalytic activity">
    <reaction evidence="1">
        <text>ATP + H2O = ADP + phosphate + H(+)</text>
        <dbReference type="Rhea" id="RHEA:13065"/>
        <dbReference type="ChEBI" id="CHEBI:15377"/>
        <dbReference type="ChEBI" id="CHEBI:15378"/>
        <dbReference type="ChEBI" id="CHEBI:30616"/>
        <dbReference type="ChEBI" id="CHEBI:43474"/>
        <dbReference type="ChEBI" id="CHEBI:456216"/>
        <dbReference type="EC" id="5.6.2.3"/>
    </reaction>
</comment>
<keyword evidence="1" id="KW-0547">Nucleotide-binding</keyword>
<dbReference type="GO" id="GO:0005524">
    <property type="term" value="F:ATP binding"/>
    <property type="evidence" value="ECO:0007669"/>
    <property type="project" value="UniProtKB-KW"/>
</dbReference>
<dbReference type="InterPro" id="IPR005135">
    <property type="entry name" value="Endo/exonuclease/phosphatase"/>
</dbReference>
<evidence type="ECO:0000256" key="2">
    <source>
        <dbReference type="SAM" id="MobiDB-lite"/>
    </source>
</evidence>
<evidence type="ECO:0000259" key="5">
    <source>
        <dbReference type="Pfam" id="PF13538"/>
    </source>
</evidence>
<evidence type="ECO:0000256" key="1">
    <source>
        <dbReference type="RuleBase" id="RU363044"/>
    </source>
</evidence>
<dbReference type="Pfam" id="PF13538">
    <property type="entry name" value="UvrD_C_2"/>
    <property type="match status" value="1"/>
</dbReference>
<evidence type="ECO:0000313" key="8">
    <source>
        <dbReference type="EMBL" id="KAG2191235.1"/>
    </source>
</evidence>
<dbReference type="InterPro" id="IPR025476">
    <property type="entry name" value="Helitron_helicase-like"/>
</dbReference>
<feature type="non-terminal residue" evidence="8">
    <location>
        <position position="1"/>
    </location>
</feature>
<protein>
    <recommendedName>
        <fullName evidence="1">ATP-dependent DNA helicase</fullName>
        <ecNumber evidence="1">5.6.2.3</ecNumber>
    </recommendedName>
</protein>
<keyword evidence="1" id="KW-0233">DNA recombination</keyword>
<feature type="compositionally biased region" description="Acidic residues" evidence="2">
    <location>
        <begin position="112"/>
        <end position="132"/>
    </location>
</feature>
<organism evidence="8 9">
    <name type="scientific">Mucor saturninus</name>
    <dbReference type="NCBI Taxonomy" id="64648"/>
    <lineage>
        <taxon>Eukaryota</taxon>
        <taxon>Fungi</taxon>
        <taxon>Fungi incertae sedis</taxon>
        <taxon>Mucoromycota</taxon>
        <taxon>Mucoromycotina</taxon>
        <taxon>Mucoromycetes</taxon>
        <taxon>Mucorales</taxon>
        <taxon>Mucorineae</taxon>
        <taxon>Mucoraceae</taxon>
        <taxon>Mucor</taxon>
    </lineage>
</organism>
<dbReference type="EMBL" id="JAEPRD010000453">
    <property type="protein sequence ID" value="KAG2191235.1"/>
    <property type="molecule type" value="Genomic_DNA"/>
</dbReference>
<sequence length="1675" mass="191030">ARRMRYLKDYIKGNISTAKVWRAASFLQTQPLYIEHEIELDDTWMESAMVEINYVGTDSGMKYRYHPLVNIVLLVIFFLFSFSFSFVLFFKNMSENEDPTNNTNKNQNSSDNEAEVEEEEEEIEEVDQENDNPETQSDQENNEPNPGCNETAIVPDDSHPANVSLRMAPGENRIPFSLLTDEDSIYLSFPKVFCGKRVQNRVKKVSPSNLAKSFARRKDRSYLNEDRAYRVLNGVRSSTEYWKAQKKDVMAMIRQFGIPTLFVTLSAAETQWPELLVILKNVVDDATITEDQAKEMAYAEKARLIQSDPVTCSRYFDYKFRELKKTWKDSNGPFAGYEISEYFFRIELQHRDAPCYVDEMDPESPEADQICEFVDSVISCKKEWDGSPHERNVGTCTEDTWKHLLKRQTHRHTDSCQRKRSGRVICRFNIPFLPMYRTIILVPLNEDTESEAQIEMHRNDYKKIRNFIQDNIETLSSNNFTFEEFLLKINMASVHQYHMAVRSSLKMNKIFIKRNPNAIMINNYSPKIFDMFRLNMDIQFILDPYACCAYVVDYVNNSDKGMSQALKGVFEKHKETPNTNNLEMLRSIATTYYNACEISAQEASYNILQLRMSEASTGCIFIPTAKPCNRVHMVKKTEALNEEFMRNPDSTNCFEPSIVEHYTVRPVVFEKLNLAQFAAYFEYSRKKPSQRSSERPYNGSDEEDQGEGEIDGNHGNVIPSNLSDSGHGGLPGEVYQLNGDNNGWIKRRTKSKVIRYYKFNIDSDREDYFRAILMLYKPWRDETVELVDADCEGVYRQFSTEVEEAKAEFNRIDDAVLDEYNRQLSEENDEEADRENGDENEDSENNPEINSTEPGAEENDFARYTVEMNDSSEGDYHTRADINEDLNNNADNTSSRKTYLEKLVLPNVLPDIDYFNRMATLNFKQRSYLTSLVGHVRYNKDEFVLRDGSNTYSPVYNFVTGGAGAGKSKLICAIYQSLLREFDFGRERDMSTPSVLLTAPTGRAVFNIQGQTLHSAFQFPISQNGDKCINQLSADVGHSMAVALKDLRFVIIDEISMVSKKHFGWIDKRLRDMFEPSIPFGGISVIVFGDFLQLPPVGGSSVFASDTTLTISSLFDFDLWSLFKVHKLIGVMRQRDDVPFAVALNNLATGSMTPVDIALFQSCVAVLDEQQLKLLEEGKIVLPPPNEIKSINLFHANRNVKATNDIILNNMDTEGVVSTAYDRVLGDCRSQTAVNQMLHSAREDAPLSETRGLPKKIILKVDAQYMMTINIDTSDGLVNGVIGILKRIDYGRQASNANTAVRKPIRVWILFDDERSGRALRNKQVALRLTLGLPNLWTCVEPSTLIIRRNLKSHIKLNRTQFPIVPAEAMTVHKSQGGTYPGVVVNDCGRRTMSRSLKYVACSRATSAKGLVLICKKNKFIPPSSLARDKGASSLRNELERHDTFKVVPLFDKLTVRDESIIQILSHNIQSLRAHIDQIQRDQVYINSDIILLCETWTLPNNEVFELDNFTLASRQDGQTGNPKPVGSCCFINNAFLNNRTYTSDSKYFQDRSYSVSVSLVVIDNTLFASIYCSPNASTDIILEALQFILDHPHGSVTIDGDFNVDFTSHSSKKLRIVNLLSQYNLTSPLMDTVTSTTKKNTFIDNIFTSNQVIDSGKYVSFTSYHEPLWIKLLK</sequence>
<gene>
    <name evidence="8" type="ORF">INT47_005011</name>
</gene>
<feature type="region of interest" description="Disordered" evidence="2">
    <location>
        <begin position="824"/>
        <end position="860"/>
    </location>
</feature>
<keyword evidence="3" id="KW-0812">Transmembrane</keyword>
<dbReference type="Pfam" id="PF05970">
    <property type="entry name" value="PIF1"/>
    <property type="match status" value="1"/>
</dbReference>
<dbReference type="InterPro" id="IPR051055">
    <property type="entry name" value="PIF1_helicase"/>
</dbReference>
<feature type="compositionally biased region" description="Polar residues" evidence="2">
    <location>
        <begin position="133"/>
        <end position="144"/>
    </location>
</feature>
<dbReference type="SUPFAM" id="SSF52540">
    <property type="entry name" value="P-loop containing nucleoside triphosphate hydrolases"/>
    <property type="match status" value="2"/>
</dbReference>
<evidence type="ECO:0000259" key="7">
    <source>
        <dbReference type="Pfam" id="PF14529"/>
    </source>
</evidence>
<keyword evidence="9" id="KW-1185">Reference proteome</keyword>
<keyword evidence="1" id="KW-0067">ATP-binding</keyword>
<evidence type="ECO:0000256" key="3">
    <source>
        <dbReference type="SAM" id="Phobius"/>
    </source>
</evidence>
<comment type="caution">
    <text evidence="8">The sequence shown here is derived from an EMBL/GenBank/DDBJ whole genome shotgun (WGS) entry which is preliminary data.</text>
</comment>
<dbReference type="InterPro" id="IPR036691">
    <property type="entry name" value="Endo/exonu/phosph_ase_sf"/>
</dbReference>
<dbReference type="GO" id="GO:0006281">
    <property type="term" value="P:DNA repair"/>
    <property type="evidence" value="ECO:0007669"/>
    <property type="project" value="UniProtKB-KW"/>
</dbReference>
<dbReference type="SUPFAM" id="SSF56219">
    <property type="entry name" value="DNase I-like"/>
    <property type="match status" value="1"/>
</dbReference>
<feature type="transmembrane region" description="Helical" evidence="3">
    <location>
        <begin position="68"/>
        <end position="90"/>
    </location>
</feature>